<feature type="region of interest" description="Disordered" evidence="1">
    <location>
        <begin position="1"/>
        <end position="41"/>
    </location>
</feature>
<dbReference type="OrthoDB" id="4535122at2759"/>
<accession>A0A5N7CK91</accession>
<feature type="compositionally biased region" description="Basic and acidic residues" evidence="1">
    <location>
        <begin position="18"/>
        <end position="31"/>
    </location>
</feature>
<reference evidence="2" key="1">
    <citation type="submission" date="2019-04" db="EMBL/GenBank/DDBJ databases">
        <title>Friends and foes A comparative genomics studyof 23 Aspergillus species from section Flavi.</title>
        <authorList>
            <consortium name="DOE Joint Genome Institute"/>
            <person name="Kjaerbolling I."/>
            <person name="Vesth T."/>
            <person name="Frisvad J.C."/>
            <person name="Nybo J.L."/>
            <person name="Theobald S."/>
            <person name="Kildgaard S."/>
            <person name="Isbrandt T."/>
            <person name="Kuo A."/>
            <person name="Sato A."/>
            <person name="Lyhne E.K."/>
            <person name="Kogle M.E."/>
            <person name="Wiebenga A."/>
            <person name="Kun R.S."/>
            <person name="Lubbers R.J."/>
            <person name="Makela M.R."/>
            <person name="Barry K."/>
            <person name="Chovatia M."/>
            <person name="Clum A."/>
            <person name="Daum C."/>
            <person name="Haridas S."/>
            <person name="He G."/>
            <person name="LaButti K."/>
            <person name="Lipzen A."/>
            <person name="Mondo S."/>
            <person name="Riley R."/>
            <person name="Salamov A."/>
            <person name="Simmons B.A."/>
            <person name="Magnuson J.K."/>
            <person name="Henrissat B."/>
            <person name="Mortensen U.H."/>
            <person name="Larsen T.O."/>
            <person name="Devries R.P."/>
            <person name="Grigoriev I.V."/>
            <person name="Machida M."/>
            <person name="Baker S.E."/>
            <person name="Andersen M.R."/>
        </authorList>
    </citation>
    <scope>NUCLEOTIDE SEQUENCE [LARGE SCALE GENOMIC DNA]</scope>
    <source>
        <strain evidence="2">IBT 14317</strain>
    </source>
</reference>
<dbReference type="AlphaFoldDB" id="A0A5N7CK91"/>
<protein>
    <submittedName>
        <fullName evidence="2">Uncharacterized protein</fullName>
    </submittedName>
</protein>
<sequence length="160" mass="18780">MASKAQNGDRNPPVSAPDTRDTENQHPESSKGRRWPTNPWEKDFRLPAANATLDEIRDQLGPVPEEFQISDKELRRLQSKEWAEKCRPYCQWMAILKERGLYEEYHQSLPLESTREDEYHCARNFLSGSAPDLLGHFEHYWSSVVKRIRQTSAYTRDVKF</sequence>
<evidence type="ECO:0000256" key="1">
    <source>
        <dbReference type="SAM" id="MobiDB-lite"/>
    </source>
</evidence>
<proteinExistence type="predicted"/>
<name>A0A5N7CK91_PETAA</name>
<gene>
    <name evidence="2" type="ORF">BDV23DRAFT_147904</name>
</gene>
<organism evidence="2">
    <name type="scientific">Petromyces alliaceus</name>
    <name type="common">Aspergillus alliaceus</name>
    <dbReference type="NCBI Taxonomy" id="209559"/>
    <lineage>
        <taxon>Eukaryota</taxon>
        <taxon>Fungi</taxon>
        <taxon>Dikarya</taxon>
        <taxon>Ascomycota</taxon>
        <taxon>Pezizomycotina</taxon>
        <taxon>Eurotiomycetes</taxon>
        <taxon>Eurotiomycetidae</taxon>
        <taxon>Eurotiales</taxon>
        <taxon>Aspergillaceae</taxon>
        <taxon>Aspergillus</taxon>
        <taxon>Aspergillus subgen. Circumdati</taxon>
    </lineage>
</organism>
<dbReference type="Proteomes" id="UP000326877">
    <property type="component" value="Unassembled WGS sequence"/>
</dbReference>
<evidence type="ECO:0000313" key="2">
    <source>
        <dbReference type="EMBL" id="KAE8394098.1"/>
    </source>
</evidence>
<dbReference type="EMBL" id="ML735225">
    <property type="protein sequence ID" value="KAE8394098.1"/>
    <property type="molecule type" value="Genomic_DNA"/>
</dbReference>